<evidence type="ECO:0000256" key="1">
    <source>
        <dbReference type="ARBA" id="ARBA00023015"/>
    </source>
</evidence>
<keyword evidence="5" id="KW-1185">Reference proteome</keyword>
<proteinExistence type="inferred from homology"/>
<evidence type="ECO:0000256" key="2">
    <source>
        <dbReference type="ARBA" id="ARBA00023163"/>
    </source>
</evidence>
<dbReference type="PROSITE" id="PS50985">
    <property type="entry name" value="GRAS"/>
    <property type="match status" value="1"/>
</dbReference>
<keyword evidence="2" id="KW-0804">Transcription</keyword>
<dbReference type="InterPro" id="IPR005202">
    <property type="entry name" value="TF_GRAS"/>
</dbReference>
<dbReference type="AlphaFoldDB" id="A0ABC8UPY3"/>
<feature type="short sequence motif" description="VHIID" evidence="3">
    <location>
        <begin position="266"/>
        <end position="270"/>
    </location>
</feature>
<sequence length="530" mass="60774">MMQTRFLQPSSWPFHNIINTTLDQTGFYGLNMDTLVVDDHEFSSLFTNTEDSSEISSDPNFQTTFSSDEYVQLPILDDDEMQVITYPGENFCHDMADFEPISSGAIEDLGIWLDERDGDEGYIPPELSNELDLWSPCLSVKSSEASVVLPSLILPRDEMEIDIQLGLHHLLKAYGEAMEMGQRELVKVLVRSIKEKANPIGEALQRVTFNFFQSTENQGDYLKQESIKNFEAAFKAFYQMFPYGRFAHFAANSAILEAIPDDAEVIHIVDFDIGEGVQYPPMIEAIVQKQKTLRLTSIKSENVSNFARWKFEDTKKRLFDHARPFGLKLQVEETSMKDLVSEIKGSKGGEREWLAFNCMVGLPHMGRRRSMSHVMEFLKISKELLAYSATSKGVVTFGDGEAEERQRNCSEYGSFFDGHLRHYQALSESMEWNFPDYLTEARIAMESLFVAPYVCSSSWFHKWEETREGFDLQDGAGLQGWRLNKEMLTEAREIVKKGESSYEIRIEEQIENEMVLTWKGTPLVRVSTWM</sequence>
<dbReference type="PANTHER" id="PTHR31636">
    <property type="entry name" value="OSJNBA0084A10.13 PROTEIN-RELATED"/>
    <property type="match status" value="1"/>
</dbReference>
<gene>
    <name evidence="4" type="ORF">ILEXP_LOCUS53366</name>
</gene>
<accession>A0ABC8UPY3</accession>
<reference evidence="4 5" key="1">
    <citation type="submission" date="2024-02" db="EMBL/GenBank/DDBJ databases">
        <authorList>
            <person name="Vignale AGUSTIN F."/>
            <person name="Sosa J E."/>
            <person name="Modenutti C."/>
        </authorList>
    </citation>
    <scope>NUCLEOTIDE SEQUENCE [LARGE SCALE GENOMIC DNA]</scope>
</reference>
<organism evidence="4 5">
    <name type="scientific">Ilex paraguariensis</name>
    <name type="common">yerba mate</name>
    <dbReference type="NCBI Taxonomy" id="185542"/>
    <lineage>
        <taxon>Eukaryota</taxon>
        <taxon>Viridiplantae</taxon>
        <taxon>Streptophyta</taxon>
        <taxon>Embryophyta</taxon>
        <taxon>Tracheophyta</taxon>
        <taxon>Spermatophyta</taxon>
        <taxon>Magnoliopsida</taxon>
        <taxon>eudicotyledons</taxon>
        <taxon>Gunneridae</taxon>
        <taxon>Pentapetalae</taxon>
        <taxon>asterids</taxon>
        <taxon>campanulids</taxon>
        <taxon>Aquifoliales</taxon>
        <taxon>Aquifoliaceae</taxon>
        <taxon>Ilex</taxon>
    </lineage>
</organism>
<evidence type="ECO:0000313" key="4">
    <source>
        <dbReference type="EMBL" id="CAK9183126.1"/>
    </source>
</evidence>
<protein>
    <recommendedName>
        <fullName evidence="6">Nodulation-signaling pathway 2 protein</fullName>
    </recommendedName>
</protein>
<evidence type="ECO:0000313" key="5">
    <source>
        <dbReference type="Proteomes" id="UP001642360"/>
    </source>
</evidence>
<evidence type="ECO:0000256" key="3">
    <source>
        <dbReference type="PROSITE-ProRule" id="PRU01191"/>
    </source>
</evidence>
<name>A0ABC8UPY3_9AQUA</name>
<evidence type="ECO:0008006" key="6">
    <source>
        <dbReference type="Google" id="ProtNLM"/>
    </source>
</evidence>
<dbReference type="Pfam" id="PF03514">
    <property type="entry name" value="GRAS"/>
    <property type="match status" value="1"/>
</dbReference>
<comment type="caution">
    <text evidence="3">Lacks conserved residue(s) required for the propagation of feature annotation.</text>
</comment>
<comment type="caution">
    <text evidence="4">The sequence shown here is derived from an EMBL/GenBank/DDBJ whole genome shotgun (WGS) entry which is preliminary data.</text>
</comment>
<dbReference type="EMBL" id="CAUOFW020008514">
    <property type="protein sequence ID" value="CAK9183126.1"/>
    <property type="molecule type" value="Genomic_DNA"/>
</dbReference>
<comment type="similarity">
    <text evidence="3">Belongs to the GRAS family.</text>
</comment>
<keyword evidence="1" id="KW-0805">Transcription regulation</keyword>
<dbReference type="Proteomes" id="UP001642360">
    <property type="component" value="Unassembled WGS sequence"/>
</dbReference>
<feature type="region of interest" description="SAW" evidence="3">
    <location>
        <begin position="452"/>
        <end position="530"/>
    </location>
</feature>